<dbReference type="Proteomes" id="UP001590950">
    <property type="component" value="Unassembled WGS sequence"/>
</dbReference>
<proteinExistence type="predicted"/>
<keyword evidence="4" id="KW-1185">Reference proteome</keyword>
<reference evidence="3 4" key="1">
    <citation type="submission" date="2024-09" db="EMBL/GenBank/DDBJ databases">
        <title>Rethinking Asexuality: The Enigmatic Case of Functional Sexual Genes in Lepraria (Stereocaulaceae).</title>
        <authorList>
            <person name="Doellman M."/>
            <person name="Sun Y."/>
            <person name="Barcenas-Pena A."/>
            <person name="Lumbsch H.T."/>
            <person name="Grewe F."/>
        </authorList>
    </citation>
    <scope>NUCLEOTIDE SEQUENCE [LARGE SCALE GENOMIC DNA]</scope>
    <source>
        <strain evidence="3 4">Mercado 3170</strain>
    </source>
</reference>
<comment type="caution">
    <text evidence="3">The sequence shown here is derived from an EMBL/GenBank/DDBJ whole genome shotgun (WGS) entry which is preliminary data.</text>
</comment>
<protein>
    <recommendedName>
        <fullName evidence="5">Ankyrin</fullName>
    </recommendedName>
</protein>
<dbReference type="Gene3D" id="1.25.40.20">
    <property type="entry name" value="Ankyrin repeat-containing domain"/>
    <property type="match status" value="1"/>
</dbReference>
<feature type="repeat" description="ANK" evidence="1">
    <location>
        <begin position="202"/>
        <end position="234"/>
    </location>
</feature>
<dbReference type="InterPro" id="IPR002110">
    <property type="entry name" value="Ankyrin_rpt"/>
</dbReference>
<sequence length="384" mass="43137">MRFGSIRESIRELQDQLRDAKADLQGAILSNTWQLQMHTVYLTSHTLIKIPDLAQAQPTSTEPIQRLGMNLSKELSIPPKPGKNLPTITNIKRTLWYRGILGAVTVHTNSRYICQDRKATRKSRTTMSEKTIILVAPAFLNRQLEIIFTNTFERISRVLRTYPVIANFHRSEAQSCIAAGDLEALQLMFSSAAMSAFVLSEQGETLLHLAAHHSRPELCTFLTQLGVDPDRTSTYDWKAIHRVHCRTNYEVLDRHAVRVLVEAHNDFIALCCDSPVDVPIEAVHSFPSLDPGEHHISQGPEVDTTVPILAKSLAWSLNSDLDSMTFTRELLRKGADVHARVPRTDQTLSKPFIRLPHGAYGTALDELLAYASTPFEAREKADGW</sequence>
<dbReference type="PROSITE" id="PS50297">
    <property type="entry name" value="ANK_REP_REGION"/>
    <property type="match status" value="1"/>
</dbReference>
<organism evidence="3 4">
    <name type="scientific">Stereocaulon virgatum</name>
    <dbReference type="NCBI Taxonomy" id="373712"/>
    <lineage>
        <taxon>Eukaryota</taxon>
        <taxon>Fungi</taxon>
        <taxon>Dikarya</taxon>
        <taxon>Ascomycota</taxon>
        <taxon>Pezizomycotina</taxon>
        <taxon>Lecanoromycetes</taxon>
        <taxon>OSLEUM clade</taxon>
        <taxon>Lecanoromycetidae</taxon>
        <taxon>Lecanorales</taxon>
        <taxon>Lecanorineae</taxon>
        <taxon>Stereocaulaceae</taxon>
        <taxon>Stereocaulon</taxon>
    </lineage>
</organism>
<accession>A0ABR4A3R1</accession>
<dbReference type="InterPro" id="IPR036770">
    <property type="entry name" value="Ankyrin_rpt-contain_sf"/>
</dbReference>
<dbReference type="Pfam" id="PF00023">
    <property type="entry name" value="Ank"/>
    <property type="match status" value="1"/>
</dbReference>
<evidence type="ECO:0000313" key="3">
    <source>
        <dbReference type="EMBL" id="KAL2039705.1"/>
    </source>
</evidence>
<dbReference type="PROSITE" id="PS50088">
    <property type="entry name" value="ANK_REPEAT"/>
    <property type="match status" value="1"/>
</dbReference>
<name>A0ABR4A3R1_9LECA</name>
<evidence type="ECO:0000256" key="1">
    <source>
        <dbReference type="PROSITE-ProRule" id="PRU00023"/>
    </source>
</evidence>
<evidence type="ECO:0000313" key="4">
    <source>
        <dbReference type="Proteomes" id="UP001590950"/>
    </source>
</evidence>
<evidence type="ECO:0008006" key="5">
    <source>
        <dbReference type="Google" id="ProtNLM"/>
    </source>
</evidence>
<evidence type="ECO:0000256" key="2">
    <source>
        <dbReference type="SAM" id="Coils"/>
    </source>
</evidence>
<feature type="coiled-coil region" evidence="2">
    <location>
        <begin position="3"/>
        <end position="30"/>
    </location>
</feature>
<dbReference type="EMBL" id="JBEFKJ010000024">
    <property type="protein sequence ID" value="KAL2039705.1"/>
    <property type="molecule type" value="Genomic_DNA"/>
</dbReference>
<dbReference type="SUPFAM" id="SSF48403">
    <property type="entry name" value="Ankyrin repeat"/>
    <property type="match status" value="1"/>
</dbReference>
<keyword evidence="2" id="KW-0175">Coiled coil</keyword>
<gene>
    <name evidence="3" type="ORF">N7G274_007564</name>
</gene>
<keyword evidence="1" id="KW-0040">ANK repeat</keyword>